<accession>A0AAW6DWU0</accession>
<proteinExistence type="predicted"/>
<reference evidence="1" key="1">
    <citation type="submission" date="2023-01" db="EMBL/GenBank/DDBJ databases">
        <title>Human gut microbiome strain richness.</title>
        <authorList>
            <person name="Chen-Liaw A."/>
        </authorList>
    </citation>
    <scope>NUCLEOTIDE SEQUENCE</scope>
    <source>
        <strain evidence="1">D59st1_B8_D59t2_181005</strain>
    </source>
</reference>
<protein>
    <submittedName>
        <fullName evidence="1">Uncharacterized protein</fullName>
    </submittedName>
</protein>
<gene>
    <name evidence="1" type="ORF">PNV70_03075</name>
</gene>
<sequence>MPESKIITSESMVDNHDLRNELIARTEVLDKVKKLLLIPEMNCMTIRQVADYYEVDFDTLRKCYMRNRLEIDTDGVVTKTPTIFKEIFKGTSCPIKDEKDFNRTTCSVKDEEISNKTNCPIKNFEQQHGKLIVQIDDNTRLEIPNRGIKCFSKRAVLRIGMLLRDSKIAQEVRTQLLNIVEHTAEEKPELLTQDIDDEEKLQAAIGKAFATGDIMEFATAAQAYTAFQRRHIDRIETSNKLLTAEVLHISDRKMFNRVMRKFASTLHISFGVAFSMLYKQLSYRYGIDLKKRGDRKTPYIQYIKDDEWDKVQKVIVAILEKYNVNVKEFFESCSPTFKEK</sequence>
<dbReference type="AlphaFoldDB" id="A0AAW6DWU0"/>
<evidence type="ECO:0000313" key="2">
    <source>
        <dbReference type="Proteomes" id="UP001211421"/>
    </source>
</evidence>
<comment type="caution">
    <text evidence="1">The sequence shown here is derived from an EMBL/GenBank/DDBJ whole genome shotgun (WGS) entry which is preliminary data.</text>
</comment>
<dbReference type="RefSeq" id="WP_195551091.1">
    <property type="nucleotide sequence ID" value="NZ_JADMNX010000002.1"/>
</dbReference>
<evidence type="ECO:0000313" key="1">
    <source>
        <dbReference type="EMBL" id="MDB8741051.1"/>
    </source>
</evidence>
<name>A0AAW6DWU0_9FIRM</name>
<organism evidence="1 2">
    <name type="scientific">Ruminococcus bicirculans</name>
    <name type="common">ex Wegman et al. 2014</name>
    <dbReference type="NCBI Taxonomy" id="1160721"/>
    <lineage>
        <taxon>Bacteria</taxon>
        <taxon>Bacillati</taxon>
        <taxon>Bacillota</taxon>
        <taxon>Clostridia</taxon>
        <taxon>Eubacteriales</taxon>
        <taxon>Oscillospiraceae</taxon>
        <taxon>Ruminococcus</taxon>
    </lineage>
</organism>
<dbReference type="EMBL" id="JAQMLS010000002">
    <property type="protein sequence ID" value="MDB8741051.1"/>
    <property type="molecule type" value="Genomic_DNA"/>
</dbReference>
<dbReference type="Proteomes" id="UP001211421">
    <property type="component" value="Unassembled WGS sequence"/>
</dbReference>